<protein>
    <submittedName>
        <fullName evidence="3">Chromosome partitioning protein ParA</fullName>
    </submittedName>
</protein>
<reference evidence="3 4" key="1">
    <citation type="journal article" date="2015" name="BMC Genomics">
        <title>Genome mining reveals unlocked bioactive potential of marine Gram-negative bacteria.</title>
        <authorList>
            <person name="Machado H."/>
            <person name="Sonnenschein E.C."/>
            <person name="Melchiorsen J."/>
            <person name="Gram L."/>
        </authorList>
    </citation>
    <scope>NUCLEOTIDE SEQUENCE [LARGE SCALE GENOMIC DNA]</scope>
    <source>
        <strain evidence="3 4">S2757</strain>
    </source>
</reference>
<sequence>MDLTPLLTSENLLALAVDFGLLILLVWFVILLLILREFRHFARQIVTGRDMDNNTYELCQQSVDNALNYTDDNNATLNDLIIIQQALESQVSQIKAANGELSAQEQESIDELNQKLSKSHRLIKKLKGDLDKSVRGLQKAKSRLLKQSDTVESLQIENQQLEKQFEQLEQEYIQISESGGTENLAKQFQQEKKQLQDQIEAYKQKLASAGDTKGLAAELETSKQQLAHMSKEKEFVEKKYLELLQEAEQQNQ</sequence>
<organism evidence="3 4">
    <name type="scientific">Vibrio galatheae</name>
    <dbReference type="NCBI Taxonomy" id="579748"/>
    <lineage>
        <taxon>Bacteria</taxon>
        <taxon>Pseudomonadati</taxon>
        <taxon>Pseudomonadota</taxon>
        <taxon>Gammaproteobacteria</taxon>
        <taxon>Vibrionales</taxon>
        <taxon>Vibrionaceae</taxon>
        <taxon>Vibrio</taxon>
    </lineage>
</organism>
<feature type="transmembrane region" description="Helical" evidence="2">
    <location>
        <begin position="12"/>
        <end position="35"/>
    </location>
</feature>
<proteinExistence type="predicted"/>
<comment type="caution">
    <text evidence="3">The sequence shown here is derived from an EMBL/GenBank/DDBJ whole genome shotgun (WGS) entry which is preliminary data.</text>
</comment>
<evidence type="ECO:0000313" key="3">
    <source>
        <dbReference type="EMBL" id="KJY84379.1"/>
    </source>
</evidence>
<dbReference type="RefSeq" id="WP_045954471.1">
    <property type="nucleotide sequence ID" value="NZ_JXXV01000008.1"/>
</dbReference>
<evidence type="ECO:0000313" key="4">
    <source>
        <dbReference type="Proteomes" id="UP000033673"/>
    </source>
</evidence>
<keyword evidence="1" id="KW-0175">Coiled coil</keyword>
<keyword evidence="2" id="KW-0472">Membrane</keyword>
<dbReference type="PATRIC" id="fig|579748.3.peg.851"/>
<dbReference type="Proteomes" id="UP000033673">
    <property type="component" value="Unassembled WGS sequence"/>
</dbReference>
<keyword evidence="2" id="KW-1133">Transmembrane helix</keyword>
<keyword evidence="2" id="KW-0812">Transmembrane</keyword>
<dbReference type="EMBL" id="JXXV01000008">
    <property type="protein sequence ID" value="KJY84379.1"/>
    <property type="molecule type" value="Genomic_DNA"/>
</dbReference>
<evidence type="ECO:0000256" key="1">
    <source>
        <dbReference type="SAM" id="Coils"/>
    </source>
</evidence>
<name>A0A0F4NND6_9VIBR</name>
<accession>A0A0F4NND6</accession>
<dbReference type="AlphaFoldDB" id="A0A0F4NND6"/>
<dbReference type="OrthoDB" id="6288447at2"/>
<gene>
    <name evidence="3" type="ORF">TW81_04130</name>
</gene>
<feature type="coiled-coil region" evidence="1">
    <location>
        <begin position="87"/>
        <end position="246"/>
    </location>
</feature>
<evidence type="ECO:0000256" key="2">
    <source>
        <dbReference type="SAM" id="Phobius"/>
    </source>
</evidence>
<keyword evidence="4" id="KW-1185">Reference proteome</keyword>